<dbReference type="SUPFAM" id="SSF51445">
    <property type="entry name" value="(Trans)glycosidases"/>
    <property type="match status" value="1"/>
</dbReference>
<proteinExistence type="predicted"/>
<dbReference type="EMBL" id="LUGG01000003">
    <property type="protein sequence ID" value="OBZ76429.1"/>
    <property type="molecule type" value="Genomic_DNA"/>
</dbReference>
<dbReference type="AlphaFoldDB" id="A0A1C7MJ32"/>
<dbReference type="OMA" id="LANWMDK"/>
<dbReference type="GO" id="GO:0009277">
    <property type="term" value="C:fungal-type cell wall"/>
    <property type="evidence" value="ECO:0007669"/>
    <property type="project" value="TreeGrafter"/>
</dbReference>
<dbReference type="Pfam" id="PF11790">
    <property type="entry name" value="Glyco_hydro_cc"/>
    <property type="match status" value="1"/>
</dbReference>
<dbReference type="STRING" id="5627.A0A1C7MJ32"/>
<dbReference type="PANTHER" id="PTHR34154">
    <property type="entry name" value="ALKALI-SENSITIVE LINKAGE PROTEIN 1"/>
    <property type="match status" value="1"/>
</dbReference>
<feature type="domain" description="Asl1-like glycosyl hydrolase catalytic" evidence="1">
    <location>
        <begin position="1"/>
        <end position="191"/>
    </location>
</feature>
<dbReference type="Gene3D" id="3.20.20.80">
    <property type="entry name" value="Glycosidases"/>
    <property type="match status" value="1"/>
</dbReference>
<sequence length="198" mass="21965">MLWGGTQDKIDAFQSAVVAGYGSTILGFNESVFLFSGSNMSPQSAAALWKQYIQPKKALGYKLLTPAMSSRPNGNQWMTDFIAACDGCTFDGQAVHWYDIGADKLQSYLTTYYNQLHLPIYLTEYADQNFNGGAQATLDEVFTFQEQITKWMDETDWIHAYCPFGAMHDLQGVNTANSLMNSDGSPSDLGYLIINDAE</sequence>
<reference evidence="2 3" key="1">
    <citation type="submission" date="2016-03" db="EMBL/GenBank/DDBJ databases">
        <title>Whole genome sequencing of Grifola frondosa 9006-11.</title>
        <authorList>
            <person name="Min B."/>
            <person name="Park H."/>
            <person name="Kim J.-G."/>
            <person name="Cho H."/>
            <person name="Oh Y.-L."/>
            <person name="Kong W.-S."/>
            <person name="Choi I.-G."/>
        </authorList>
    </citation>
    <scope>NUCLEOTIDE SEQUENCE [LARGE SCALE GENOMIC DNA]</scope>
    <source>
        <strain evidence="2 3">9006-11</strain>
    </source>
</reference>
<organism evidence="2 3">
    <name type="scientific">Grifola frondosa</name>
    <name type="common">Maitake</name>
    <name type="synonym">Polyporus frondosus</name>
    <dbReference type="NCBI Taxonomy" id="5627"/>
    <lineage>
        <taxon>Eukaryota</taxon>
        <taxon>Fungi</taxon>
        <taxon>Dikarya</taxon>
        <taxon>Basidiomycota</taxon>
        <taxon>Agaricomycotina</taxon>
        <taxon>Agaricomycetes</taxon>
        <taxon>Polyporales</taxon>
        <taxon>Grifolaceae</taxon>
        <taxon>Grifola</taxon>
    </lineage>
</organism>
<dbReference type="GO" id="GO:0071966">
    <property type="term" value="P:fungal-type cell wall polysaccharide metabolic process"/>
    <property type="evidence" value="ECO:0007669"/>
    <property type="project" value="TreeGrafter"/>
</dbReference>
<evidence type="ECO:0000313" key="2">
    <source>
        <dbReference type="EMBL" id="OBZ76429.1"/>
    </source>
</evidence>
<keyword evidence="3" id="KW-1185">Reference proteome</keyword>
<evidence type="ECO:0000259" key="1">
    <source>
        <dbReference type="Pfam" id="PF11790"/>
    </source>
</evidence>
<dbReference type="InterPro" id="IPR024655">
    <property type="entry name" value="Asl1_glyco_hydro_catalytic"/>
</dbReference>
<evidence type="ECO:0000313" key="3">
    <source>
        <dbReference type="Proteomes" id="UP000092993"/>
    </source>
</evidence>
<dbReference type="Proteomes" id="UP000092993">
    <property type="component" value="Unassembled WGS sequence"/>
</dbReference>
<gene>
    <name evidence="2" type="primary">asl1</name>
    <name evidence="2" type="ORF">A0H81_03578</name>
</gene>
<dbReference type="InterPro" id="IPR053183">
    <property type="entry name" value="ASL1"/>
</dbReference>
<name>A0A1C7MJ32_GRIFR</name>
<protein>
    <submittedName>
        <fullName evidence="2">Alkali-sensitive linkage protein 1</fullName>
    </submittedName>
</protein>
<dbReference type="OrthoDB" id="5959761at2759"/>
<accession>A0A1C7MJ32</accession>
<dbReference type="InterPro" id="IPR017853">
    <property type="entry name" value="GH"/>
</dbReference>
<comment type="caution">
    <text evidence="2">The sequence shown here is derived from an EMBL/GenBank/DDBJ whole genome shotgun (WGS) entry which is preliminary data.</text>
</comment>
<dbReference type="PANTHER" id="PTHR34154:SF3">
    <property type="entry name" value="ALKALI-SENSITIVE LINKAGE PROTEIN 1"/>
    <property type="match status" value="1"/>
</dbReference>